<feature type="domain" description="BRO1" evidence="3">
    <location>
        <begin position="7"/>
        <end position="421"/>
    </location>
</feature>
<sequence>MNNQTSNFLSVDFKKTESVPVSSSLRNYIAQASRDGNDIDSLIIDDNALFTLTSSKEAYSEDPEVYLDDFRSLDNLRNEIITLESHSASLARLQKYYGQIIYLGAKFPINENSIRICFPWYCVFGKERRSISSFSLSYERACILFNMGSLYSQLGLAESRQTSEGLKRSALYYQSAAGVFKAIQDQIANGELKVPFCPDFQNTTLTALMNLMLAQAQESFWQKAVGDKKTDATIAKLAAKVSDFYDAAHFSAVASAVFSQQWIIHVQVKSLHFNAAAQFRRGCEALAAGKYGEEIARLQIAEGHVKKAMEYQKQMAPAVLNDLKGLAAVLQSNLQRAEKDNNIIYLDIIPKTDALAAIARAEMVAPTSPPDLGSMSEVVGQPFFAKLVPFAVHQAVSLYSSQKENLVNGEADRAKEATATCHSTLQSLNLPGAIEALEQPIGIPPAVLQRSEEVRKSGGVSGLQSTYETVLALSVADVALLDEAMKALDNEAKEDDEARHQFGKDRWTRTPSRDLTGNLRDTARLYREKLDMARKSDMVVRTKIDNNFAVMTSLSSSRDELEAAIPSSKVSTTVALTDPTVKEVKALLAQLNDIIKRRAVLVEDIKKLSKDDDVAPKLMEATSKQEQVDNEALFAQQLKKYDPLVSQIKQSILEQTKLLEDVRVAHKRFMDSRQTNDMIKQRESALNNLEAAYRTFKEISGNLQEGIKFYTDIQLALTRFKDNCTDFVYARSLDRRDNLTAIQNAIAGLSVSSTSDQHPLPLPPRPGTSSSSGSSGNRTPPGGHQPGVWQPGTALNYGTSSPAPQPGVWQPGSALNYGPPSAPPYQPQQNLPGGFSYSNNPPRPGQYSPYNP</sequence>
<dbReference type="Pfam" id="PF13949">
    <property type="entry name" value="ALIX_LYPXL_bnd"/>
    <property type="match status" value="1"/>
</dbReference>
<dbReference type="Pfam" id="PF03097">
    <property type="entry name" value="BRO1"/>
    <property type="match status" value="1"/>
</dbReference>
<dbReference type="PANTHER" id="PTHR23030">
    <property type="entry name" value="PCD6 INTERACTING PROTEIN-RELATED"/>
    <property type="match status" value="1"/>
</dbReference>
<dbReference type="GeneID" id="42005436"/>
<dbReference type="PANTHER" id="PTHR23030:SF39">
    <property type="entry name" value="PROGRAMMED CELL DEATH 6-INTERACTING PROTEIN"/>
    <property type="match status" value="1"/>
</dbReference>
<dbReference type="InterPro" id="IPR025304">
    <property type="entry name" value="ALIX_V_dom"/>
</dbReference>
<dbReference type="Proteomes" id="UP000319731">
    <property type="component" value="Unassembled WGS sequence"/>
</dbReference>
<evidence type="ECO:0000313" key="4">
    <source>
        <dbReference type="EMBL" id="TPX32747.1"/>
    </source>
</evidence>
<dbReference type="Gene3D" id="1.20.140.50">
    <property type="entry name" value="alix/aip1 like domains"/>
    <property type="match status" value="1"/>
</dbReference>
<feature type="compositionally biased region" description="Basic and acidic residues" evidence="2">
    <location>
        <begin position="492"/>
        <end position="512"/>
    </location>
</feature>
<evidence type="ECO:0000256" key="2">
    <source>
        <dbReference type="SAM" id="MobiDB-lite"/>
    </source>
</evidence>
<dbReference type="RefSeq" id="XP_031023904.1">
    <property type="nucleotide sequence ID" value="XM_031170139.1"/>
</dbReference>
<comment type="similarity">
    <text evidence="1">Belongs to the palA/RIM20 family.</text>
</comment>
<feature type="compositionally biased region" description="Polar residues" evidence="2">
    <location>
        <begin position="827"/>
        <end position="840"/>
    </location>
</feature>
<dbReference type="OrthoDB" id="64867at2759"/>
<dbReference type="EMBL" id="QEAO01000027">
    <property type="protein sequence ID" value="TPX32747.1"/>
    <property type="molecule type" value="Genomic_DNA"/>
</dbReference>
<feature type="region of interest" description="Disordered" evidence="2">
    <location>
        <begin position="750"/>
        <end position="852"/>
    </location>
</feature>
<dbReference type="GO" id="GO:0005768">
    <property type="term" value="C:endosome"/>
    <property type="evidence" value="ECO:0007669"/>
    <property type="project" value="TreeGrafter"/>
</dbReference>
<reference evidence="4 5" key="1">
    <citation type="journal article" date="2019" name="Sci. Rep.">
        <title>Comparative genomics of chytrid fungi reveal insights into the obligate biotrophic and pathogenic lifestyle of Synchytrium endobioticum.</title>
        <authorList>
            <person name="van de Vossenberg B.T.L.H."/>
            <person name="Warris S."/>
            <person name="Nguyen H.D.T."/>
            <person name="van Gent-Pelzer M.P.E."/>
            <person name="Joly D.L."/>
            <person name="van de Geest H.C."/>
            <person name="Bonants P.J.M."/>
            <person name="Smith D.S."/>
            <person name="Levesque C.A."/>
            <person name="van der Lee T.A.J."/>
        </authorList>
    </citation>
    <scope>NUCLEOTIDE SEQUENCE [LARGE SCALE GENOMIC DNA]</scope>
    <source>
        <strain evidence="4 5">JEL517</strain>
    </source>
</reference>
<dbReference type="InterPro" id="IPR038499">
    <property type="entry name" value="BRO1_sf"/>
</dbReference>
<keyword evidence="5" id="KW-1185">Reference proteome</keyword>
<dbReference type="Gene3D" id="1.25.40.280">
    <property type="entry name" value="alix/aip1 like domains"/>
    <property type="match status" value="1"/>
</dbReference>
<organism evidence="4 5">
    <name type="scientific">Synchytrium microbalum</name>
    <dbReference type="NCBI Taxonomy" id="1806994"/>
    <lineage>
        <taxon>Eukaryota</taxon>
        <taxon>Fungi</taxon>
        <taxon>Fungi incertae sedis</taxon>
        <taxon>Chytridiomycota</taxon>
        <taxon>Chytridiomycota incertae sedis</taxon>
        <taxon>Chytridiomycetes</taxon>
        <taxon>Synchytriales</taxon>
        <taxon>Synchytriaceae</taxon>
        <taxon>Synchytrium</taxon>
    </lineage>
</organism>
<accession>A0A507BV04</accession>
<dbReference type="Gene3D" id="1.20.120.560">
    <property type="entry name" value="alix/aip1 in complex with the ypdl late domain"/>
    <property type="match status" value="1"/>
</dbReference>
<name>A0A507BV04_9FUNG</name>
<gene>
    <name evidence="4" type="ORF">SmJEL517_g04211</name>
</gene>
<dbReference type="CDD" id="cd09241">
    <property type="entry name" value="BRO1_ScRim20-like"/>
    <property type="match status" value="1"/>
</dbReference>
<dbReference type="AlphaFoldDB" id="A0A507BV04"/>
<feature type="region of interest" description="Disordered" evidence="2">
    <location>
        <begin position="492"/>
        <end position="514"/>
    </location>
</feature>
<dbReference type="InterPro" id="IPR004328">
    <property type="entry name" value="BRO1_dom"/>
</dbReference>
<feature type="compositionally biased region" description="Low complexity" evidence="2">
    <location>
        <begin position="767"/>
        <end position="782"/>
    </location>
</feature>
<dbReference type="STRING" id="1806994.A0A507BV04"/>
<evidence type="ECO:0000259" key="3">
    <source>
        <dbReference type="PROSITE" id="PS51180"/>
    </source>
</evidence>
<dbReference type="SMART" id="SM01041">
    <property type="entry name" value="BRO1"/>
    <property type="match status" value="1"/>
</dbReference>
<proteinExistence type="inferred from homology"/>
<evidence type="ECO:0000313" key="5">
    <source>
        <dbReference type="Proteomes" id="UP000319731"/>
    </source>
</evidence>
<dbReference type="PROSITE" id="PS51180">
    <property type="entry name" value="BRO1"/>
    <property type="match status" value="1"/>
</dbReference>
<comment type="caution">
    <text evidence="4">The sequence shown here is derived from an EMBL/GenBank/DDBJ whole genome shotgun (WGS) entry which is preliminary data.</text>
</comment>
<protein>
    <recommendedName>
        <fullName evidence="3">BRO1 domain-containing protein</fullName>
    </recommendedName>
</protein>
<evidence type="ECO:0000256" key="1">
    <source>
        <dbReference type="ARBA" id="ARBA00038154"/>
    </source>
</evidence>